<dbReference type="GO" id="GO:0019346">
    <property type="term" value="P:transsulfuration"/>
    <property type="evidence" value="ECO:0007669"/>
    <property type="project" value="InterPro"/>
</dbReference>
<feature type="compositionally biased region" description="Basic and acidic residues" evidence="10">
    <location>
        <begin position="8"/>
        <end position="17"/>
    </location>
</feature>
<accession>A0A6B2JSR3</accession>
<comment type="similarity">
    <text evidence="2 9">Belongs to the trans-sulfuration enzymes family.</text>
</comment>
<comment type="catalytic activity">
    <reaction evidence="6">
        <text>L,L-cystathionine + H2O = L-homocysteine + pyruvate + NH4(+)</text>
        <dbReference type="Rhea" id="RHEA:13965"/>
        <dbReference type="ChEBI" id="CHEBI:15361"/>
        <dbReference type="ChEBI" id="CHEBI:15377"/>
        <dbReference type="ChEBI" id="CHEBI:28938"/>
        <dbReference type="ChEBI" id="CHEBI:58161"/>
        <dbReference type="ChEBI" id="CHEBI:58199"/>
    </reaction>
</comment>
<keyword evidence="12" id="KW-1185">Reference proteome</keyword>
<evidence type="ECO:0000256" key="8">
    <source>
        <dbReference type="PIRSR" id="PIRSR001434-2"/>
    </source>
</evidence>
<dbReference type="GO" id="GO:0047804">
    <property type="term" value="F:cysteine-S-conjugate beta-lyase activity"/>
    <property type="evidence" value="ECO:0007669"/>
    <property type="project" value="UniProtKB-EC"/>
</dbReference>
<dbReference type="PIRSF" id="PIRSF001434">
    <property type="entry name" value="CGS"/>
    <property type="match status" value="1"/>
</dbReference>
<dbReference type="InterPro" id="IPR015424">
    <property type="entry name" value="PyrdxlP-dep_Trfase"/>
</dbReference>
<dbReference type="InterPro" id="IPR006233">
    <property type="entry name" value="Cys_b_lyase_bac"/>
</dbReference>
<protein>
    <submittedName>
        <fullName evidence="11">Cystathionine beta-lyase</fullName>
        <ecNumber evidence="11">4.4.1.8</ecNumber>
    </submittedName>
</protein>
<dbReference type="CDD" id="cd00614">
    <property type="entry name" value="CGS_like"/>
    <property type="match status" value="1"/>
</dbReference>
<dbReference type="InterPro" id="IPR054542">
    <property type="entry name" value="Cys_met_metab_PP"/>
</dbReference>
<dbReference type="PANTHER" id="PTHR43500:SF1">
    <property type="entry name" value="CYSTATHIONINE BETA-LYASE-RELATED"/>
    <property type="match status" value="1"/>
</dbReference>
<dbReference type="GO" id="GO:0030170">
    <property type="term" value="F:pyridoxal phosphate binding"/>
    <property type="evidence" value="ECO:0007669"/>
    <property type="project" value="InterPro"/>
</dbReference>
<reference evidence="11 12" key="1">
    <citation type="submission" date="2020-02" db="EMBL/GenBank/DDBJ databases">
        <title>Pseudoroseicyclus tamarix, sp. nov., isolated from offshore sediment of a Tamarix chinensis forest.</title>
        <authorList>
            <person name="Gai Y."/>
        </authorList>
    </citation>
    <scope>NUCLEOTIDE SEQUENCE [LARGE SCALE GENOMIC DNA]</scope>
    <source>
        <strain evidence="11 12">CLL3-39</strain>
    </source>
</reference>
<keyword evidence="3 8" id="KW-0663">Pyridoxal phosphate</keyword>
<dbReference type="InterPro" id="IPR000277">
    <property type="entry name" value="Cys/Met-Metab_PyrdxlP-dep_enz"/>
</dbReference>
<evidence type="ECO:0000256" key="9">
    <source>
        <dbReference type="RuleBase" id="RU362118"/>
    </source>
</evidence>
<evidence type="ECO:0000313" key="12">
    <source>
        <dbReference type="Proteomes" id="UP000474757"/>
    </source>
</evidence>
<dbReference type="EC" id="4.4.1.8" evidence="11"/>
<dbReference type="Gene3D" id="3.90.1150.10">
    <property type="entry name" value="Aspartate Aminotransferase, domain 1"/>
    <property type="match status" value="1"/>
</dbReference>
<feature type="modified residue" description="N6-(pyridoxal phosphate)lysine" evidence="8">
    <location>
        <position position="216"/>
    </location>
</feature>
<sequence>MGPAQRFAEGKPVKTDTKLVTAGRPHGASPAPVNPPVVRASTFLFDSLKSFQTAAKTPFDGAFYGRVGTPTTFAFEEAICALEGGHRSIATASGLAAITATITAFAEAGGHLLVPDTVYEPVRRFCTRTLGRMGIATTFYDPSIGAGIAELITEATTLIYLESPGSGTFEVQDIPAIVDVAKARGIATAIDATWATPLYLQPLSLGVDVSIHAATKYIVGHSDGMLGVLTTNAAVYDKVRATAQDLGGCAGVEECNLALRGLRTLGVRLERQGAAALELAEWLETRPEVAQVLHPALPSFPGHEIWARDFTGSSGLFSIELASHDPDAARLFIDSLQHFSIGFSWGGFESLVLPMHPESRSLPLWEGLGPVIRLQIGLEAQDDLKGDLGQALDRLTAGQPDAR</sequence>
<dbReference type="PANTHER" id="PTHR43500">
    <property type="entry name" value="CYSTATHIONINE BETA-LYASE-RELATED"/>
    <property type="match status" value="1"/>
</dbReference>
<evidence type="ECO:0000256" key="6">
    <source>
        <dbReference type="ARBA" id="ARBA00047517"/>
    </source>
</evidence>
<keyword evidence="4 11" id="KW-0456">Lyase</keyword>
<dbReference type="EMBL" id="JAAGAB010000002">
    <property type="protein sequence ID" value="NDV01268.1"/>
    <property type="molecule type" value="Genomic_DNA"/>
</dbReference>
<organism evidence="11 12">
    <name type="scientific">Pseudoroseicyclus tamaricis</name>
    <dbReference type="NCBI Taxonomy" id="2705421"/>
    <lineage>
        <taxon>Bacteria</taxon>
        <taxon>Pseudomonadati</taxon>
        <taxon>Pseudomonadota</taxon>
        <taxon>Alphaproteobacteria</taxon>
        <taxon>Rhodobacterales</taxon>
        <taxon>Paracoccaceae</taxon>
        <taxon>Pseudoroseicyclus</taxon>
    </lineage>
</organism>
<dbReference type="InterPro" id="IPR015422">
    <property type="entry name" value="PyrdxlP-dep_Trfase_small"/>
</dbReference>
<name>A0A6B2JSR3_9RHOB</name>
<evidence type="ECO:0000256" key="1">
    <source>
        <dbReference type="ARBA" id="ARBA00001933"/>
    </source>
</evidence>
<dbReference type="Pfam" id="PF01053">
    <property type="entry name" value="Cys_Met_Meta_PP"/>
    <property type="match status" value="1"/>
</dbReference>
<dbReference type="FunFam" id="3.40.640.10:FF:000046">
    <property type="entry name" value="Cystathionine gamma-lyase"/>
    <property type="match status" value="1"/>
</dbReference>
<comment type="pathway">
    <text evidence="5">Amino-acid biosynthesis; L-methionine biosynthesis via de novo pathway; L-homocysteine from L-cystathionine: step 1/1.</text>
</comment>
<dbReference type="Proteomes" id="UP000474757">
    <property type="component" value="Unassembled WGS sequence"/>
</dbReference>
<dbReference type="PROSITE" id="PS00868">
    <property type="entry name" value="CYS_MET_METAB_PP"/>
    <property type="match status" value="1"/>
</dbReference>
<comment type="caution">
    <text evidence="11">The sequence shown here is derived from an EMBL/GenBank/DDBJ whole genome shotgun (WGS) entry which is preliminary data.</text>
</comment>
<evidence type="ECO:0000256" key="10">
    <source>
        <dbReference type="SAM" id="MobiDB-lite"/>
    </source>
</evidence>
<gene>
    <name evidence="11" type="primary">metC</name>
    <name evidence="11" type="ORF">GZA08_09860</name>
</gene>
<comment type="cofactor">
    <cofactor evidence="1 9">
        <name>pyridoxal 5'-phosphate</name>
        <dbReference type="ChEBI" id="CHEBI:597326"/>
    </cofactor>
</comment>
<proteinExistence type="inferred from homology"/>
<evidence type="ECO:0000256" key="5">
    <source>
        <dbReference type="ARBA" id="ARBA00046315"/>
    </source>
</evidence>
<dbReference type="NCBIfam" id="TIGR01324">
    <property type="entry name" value="cysta_beta_ly_B"/>
    <property type="match status" value="1"/>
</dbReference>
<feature type="region of interest" description="Disordered" evidence="10">
    <location>
        <begin position="1"/>
        <end position="34"/>
    </location>
</feature>
<dbReference type="SUPFAM" id="SSF53383">
    <property type="entry name" value="PLP-dependent transferases"/>
    <property type="match status" value="1"/>
</dbReference>
<evidence type="ECO:0000313" key="11">
    <source>
        <dbReference type="EMBL" id="NDV01268.1"/>
    </source>
</evidence>
<evidence type="ECO:0000256" key="4">
    <source>
        <dbReference type="ARBA" id="ARBA00023239"/>
    </source>
</evidence>
<evidence type="ECO:0000256" key="7">
    <source>
        <dbReference type="ARBA" id="ARBA00047625"/>
    </source>
</evidence>
<dbReference type="GO" id="GO:0019450">
    <property type="term" value="P:L-cysteine catabolic process to pyruvate"/>
    <property type="evidence" value="ECO:0007669"/>
    <property type="project" value="TreeGrafter"/>
</dbReference>
<dbReference type="Gene3D" id="3.40.640.10">
    <property type="entry name" value="Type I PLP-dependent aspartate aminotransferase-like (Major domain)"/>
    <property type="match status" value="1"/>
</dbReference>
<dbReference type="InterPro" id="IPR015421">
    <property type="entry name" value="PyrdxlP-dep_Trfase_major"/>
</dbReference>
<dbReference type="AlphaFoldDB" id="A0A6B2JSR3"/>
<comment type="catalytic activity">
    <reaction evidence="7">
        <text>an S-substituted L-cysteine + H2O = a thiol + pyruvate + NH4(+)</text>
        <dbReference type="Rhea" id="RHEA:18121"/>
        <dbReference type="ChEBI" id="CHEBI:15361"/>
        <dbReference type="ChEBI" id="CHEBI:15377"/>
        <dbReference type="ChEBI" id="CHEBI:28938"/>
        <dbReference type="ChEBI" id="CHEBI:29256"/>
        <dbReference type="ChEBI" id="CHEBI:58717"/>
        <dbReference type="EC" id="4.4.1.13"/>
    </reaction>
</comment>
<evidence type="ECO:0000256" key="3">
    <source>
        <dbReference type="ARBA" id="ARBA00022898"/>
    </source>
</evidence>
<evidence type="ECO:0000256" key="2">
    <source>
        <dbReference type="ARBA" id="ARBA00009077"/>
    </source>
</evidence>